<feature type="compositionally biased region" description="Low complexity" evidence="2">
    <location>
        <begin position="555"/>
        <end position="571"/>
    </location>
</feature>
<gene>
    <name evidence="3" type="ORF">A9K55_000607</name>
</gene>
<reference evidence="3 4" key="1">
    <citation type="journal article" date="2017" name="BMC Genomics">
        <title>Chromosome level assembly and secondary metabolite potential of the parasitic fungus Cordyceps militaris.</title>
        <authorList>
            <person name="Kramer G.J."/>
            <person name="Nodwell J.R."/>
        </authorList>
    </citation>
    <scope>NUCLEOTIDE SEQUENCE [LARGE SCALE GENOMIC DNA]</scope>
    <source>
        <strain evidence="3 4">ATCC 34164</strain>
    </source>
</reference>
<protein>
    <submittedName>
        <fullName evidence="3">Uncharacterized protein</fullName>
    </submittedName>
</protein>
<evidence type="ECO:0000256" key="2">
    <source>
        <dbReference type="SAM" id="MobiDB-lite"/>
    </source>
</evidence>
<dbReference type="AlphaFoldDB" id="A0A2H4STY2"/>
<proteinExistence type="predicted"/>
<feature type="coiled-coil region" evidence="1">
    <location>
        <begin position="146"/>
        <end position="212"/>
    </location>
</feature>
<dbReference type="Proteomes" id="UP000323067">
    <property type="component" value="Chromosome ii"/>
</dbReference>
<feature type="compositionally biased region" description="Gly residues" evidence="2">
    <location>
        <begin position="572"/>
        <end position="582"/>
    </location>
</feature>
<feature type="compositionally biased region" description="Basic and acidic residues" evidence="2">
    <location>
        <begin position="611"/>
        <end position="621"/>
    </location>
</feature>
<feature type="coiled-coil region" evidence="1">
    <location>
        <begin position="12"/>
        <end position="81"/>
    </location>
</feature>
<evidence type="ECO:0000313" key="4">
    <source>
        <dbReference type="Proteomes" id="UP000323067"/>
    </source>
</evidence>
<keyword evidence="1" id="KW-0175">Coiled coil</keyword>
<evidence type="ECO:0000313" key="3">
    <source>
        <dbReference type="EMBL" id="ATY66558.1"/>
    </source>
</evidence>
<dbReference type="VEuPathDB" id="FungiDB:A9K55_000607"/>
<organism evidence="3 4">
    <name type="scientific">Cordyceps militaris</name>
    <name type="common">Caterpillar fungus</name>
    <name type="synonym">Clavaria militaris</name>
    <dbReference type="NCBI Taxonomy" id="73501"/>
    <lineage>
        <taxon>Eukaryota</taxon>
        <taxon>Fungi</taxon>
        <taxon>Dikarya</taxon>
        <taxon>Ascomycota</taxon>
        <taxon>Pezizomycotina</taxon>
        <taxon>Sordariomycetes</taxon>
        <taxon>Hypocreomycetidae</taxon>
        <taxon>Hypocreales</taxon>
        <taxon>Cordycipitaceae</taxon>
        <taxon>Cordyceps</taxon>
    </lineage>
</organism>
<sequence length="722" mass="80444">MSEAVKHWNECIQITTEESDRAKSTIQGLKKKLSQQANELQLAQDAVQKGDTGFRTLHKQYQDLETREIRATEDKKNLEVKFKELFVDHEKLRTQVKEMSTKFNSCEGRLGSAITEQRELSNQFKNFYVNLTNQMNQDGAVEKANAEAVEKALQDSKQKREELKKVVEHIQRDFQYNKTEYERRIISLEKENESQCDQIDAIEEDKERYYNEMVSNRSTKECIERVNSRLSGFITQLRALDASQDMAAIELRDVKIKVDDLPGSHDFAELKEQVSGSHTKLSSLEKLILERLLPAIDCIASKQSESQVSAKQLTTAVEDGLAKLQGQIQTHAIDFGQTIKSNHKSHTEILNLLTLISAANGDVASRVEVGNNRLESLVEAISSNGTIGICMQAIFESTQSLSEHSGKIVSTQEKAQSEVQRLQEVLAGQIDAKFQAQDRVSRELFAGLKENFETNLAVWKANIAPESARRASSTESASMNHKTIQDVEVMRSNLQQVESQLAKIEDIPLSLQKIYDLSVLIQETSKYMDREEKWVQETMAGRALHSDGSRTTEKSASQTSSCQSPESSSPGFGPGSQEGPGGTCADSQIRKVVVQSPRPQEDSPLPVTAAEEQRRRRESARPRSILKLPQNKTVVAKGLVASIRNGFHTSEEVISDIRSAFVQSPIPGSPSSHQTTGLTPMTEYLRLNKAASRRRGIVLGDLADVELRPGQTVTAMGVAATI</sequence>
<feature type="compositionally biased region" description="Basic and acidic residues" evidence="2">
    <location>
        <begin position="544"/>
        <end position="553"/>
    </location>
</feature>
<name>A0A2H4STY2_CORMI</name>
<accession>A0A2H4STY2</accession>
<dbReference type="OrthoDB" id="4848543at2759"/>
<evidence type="ECO:0000256" key="1">
    <source>
        <dbReference type="SAM" id="Coils"/>
    </source>
</evidence>
<feature type="region of interest" description="Disordered" evidence="2">
    <location>
        <begin position="541"/>
        <end position="625"/>
    </location>
</feature>
<dbReference type="EMBL" id="CP023327">
    <property type="protein sequence ID" value="ATY66558.1"/>
    <property type="molecule type" value="Genomic_DNA"/>
</dbReference>